<dbReference type="OrthoDB" id="44212at2157"/>
<keyword evidence="1" id="KW-0812">Transmembrane</keyword>
<sequence>MFPGQLNSALCDFILAGPYQKYCQDLVSDTSYSEMLVGAPVFSAFSCPSGCKGAGLLGLVYSLNRAPLNPVTVGDYKFASLTYVLGPGNTDGKYIDADLDRYAQQLGVHEVLFMSRTYVSGANRAESEIVAALGLSPVIVSVLVAMVPWSLDWAQVYQ</sequence>
<organism evidence="2 3">
    <name type="scientific">Metallosphaera yellowstonensis MK1</name>
    <dbReference type="NCBI Taxonomy" id="671065"/>
    <lineage>
        <taxon>Archaea</taxon>
        <taxon>Thermoproteota</taxon>
        <taxon>Thermoprotei</taxon>
        <taxon>Sulfolobales</taxon>
        <taxon>Sulfolobaceae</taxon>
        <taxon>Metallosphaera</taxon>
    </lineage>
</organism>
<dbReference type="Proteomes" id="UP000003980">
    <property type="component" value="Unassembled WGS sequence"/>
</dbReference>
<keyword evidence="3" id="KW-1185">Reference proteome</keyword>
<dbReference type="eggNOG" id="arCOG07720">
    <property type="taxonomic scope" value="Archaea"/>
</dbReference>
<dbReference type="EMBL" id="JH597770">
    <property type="protein sequence ID" value="EHP68486.1"/>
    <property type="molecule type" value="Genomic_DNA"/>
</dbReference>
<dbReference type="AlphaFoldDB" id="H2C8L0"/>
<dbReference type="RefSeq" id="WP_009074951.1">
    <property type="nucleotide sequence ID" value="NZ_JH597770.1"/>
</dbReference>
<name>H2C8L0_9CREN</name>
<evidence type="ECO:0000256" key="1">
    <source>
        <dbReference type="SAM" id="Phobius"/>
    </source>
</evidence>
<dbReference type="STRING" id="671065.MetMK1DRAFT_00029240"/>
<feature type="transmembrane region" description="Helical" evidence="1">
    <location>
        <begin position="129"/>
        <end position="151"/>
    </location>
</feature>
<protein>
    <submittedName>
        <fullName evidence="2">Uncharacterized protein</fullName>
    </submittedName>
</protein>
<reference evidence="2 3" key="1">
    <citation type="submission" date="2012-01" db="EMBL/GenBank/DDBJ databases">
        <title>Improved High-Quality Draft sequence of Metallosphaera yellowstonensis MK1.</title>
        <authorList>
            <consortium name="US DOE Joint Genome Institute"/>
            <person name="Lucas S."/>
            <person name="Han J."/>
            <person name="Cheng J.-F."/>
            <person name="Goodwin L."/>
            <person name="Pitluck S."/>
            <person name="Peters L."/>
            <person name="Teshima H."/>
            <person name="Detter J.C."/>
            <person name="Han C."/>
            <person name="Tapia R."/>
            <person name="Land M."/>
            <person name="Hauser L."/>
            <person name="Kyrpides N."/>
            <person name="Kozubal M."/>
            <person name="Macur R.E."/>
            <person name="Jay Z."/>
            <person name="Inskeep W."/>
            <person name="Woyke T."/>
        </authorList>
    </citation>
    <scope>NUCLEOTIDE SEQUENCE [LARGE SCALE GENOMIC DNA]</scope>
    <source>
        <strain evidence="2 3">MK1</strain>
    </source>
</reference>
<dbReference type="HOGENOM" id="CLU_1665534_0_0_2"/>
<evidence type="ECO:0000313" key="3">
    <source>
        <dbReference type="Proteomes" id="UP000003980"/>
    </source>
</evidence>
<evidence type="ECO:0000313" key="2">
    <source>
        <dbReference type="EMBL" id="EHP68486.1"/>
    </source>
</evidence>
<accession>H2C8L0</accession>
<gene>
    <name evidence="2" type="ORF">MetMK1DRAFT_00029240</name>
</gene>
<keyword evidence="1" id="KW-0472">Membrane</keyword>
<proteinExistence type="predicted"/>
<keyword evidence="1" id="KW-1133">Transmembrane helix</keyword>